<accession>A0A8X6PXF1</accession>
<comment type="caution">
    <text evidence="2">The sequence shown here is derived from an EMBL/GenBank/DDBJ whole genome shotgun (WGS) entry which is preliminary data.</text>
</comment>
<dbReference type="AlphaFoldDB" id="A0A8X6PXF1"/>
<protein>
    <submittedName>
        <fullName evidence="2">Uncharacterized protein</fullName>
    </submittedName>
</protein>
<feature type="region of interest" description="Disordered" evidence="1">
    <location>
        <begin position="88"/>
        <end position="114"/>
    </location>
</feature>
<dbReference type="Proteomes" id="UP000887013">
    <property type="component" value="Unassembled WGS sequence"/>
</dbReference>
<keyword evidence="3" id="KW-1185">Reference proteome</keyword>
<dbReference type="EMBL" id="BMAW01023919">
    <property type="protein sequence ID" value="GFT85377.1"/>
    <property type="molecule type" value="Genomic_DNA"/>
</dbReference>
<evidence type="ECO:0000313" key="2">
    <source>
        <dbReference type="EMBL" id="GFT85377.1"/>
    </source>
</evidence>
<gene>
    <name evidence="2" type="ORF">NPIL_477511</name>
</gene>
<sequence>MFTITNILRKVFYVCVDSPTPPPFPIIDLRAHFFPSYFCEHGRDEREKAILRKKIAEKIRPFSWVAFYCRRRKPLRSSIIEDLTFDSAEDGHGNPFVIHPPSSRLGGSVSPVLS</sequence>
<evidence type="ECO:0000256" key="1">
    <source>
        <dbReference type="SAM" id="MobiDB-lite"/>
    </source>
</evidence>
<reference evidence="2" key="1">
    <citation type="submission" date="2020-08" db="EMBL/GenBank/DDBJ databases">
        <title>Multicomponent nature underlies the extraordinary mechanical properties of spider dragline silk.</title>
        <authorList>
            <person name="Kono N."/>
            <person name="Nakamura H."/>
            <person name="Mori M."/>
            <person name="Yoshida Y."/>
            <person name="Ohtoshi R."/>
            <person name="Malay A.D."/>
            <person name="Moran D.A.P."/>
            <person name="Tomita M."/>
            <person name="Numata K."/>
            <person name="Arakawa K."/>
        </authorList>
    </citation>
    <scope>NUCLEOTIDE SEQUENCE</scope>
</reference>
<proteinExistence type="predicted"/>
<evidence type="ECO:0000313" key="3">
    <source>
        <dbReference type="Proteomes" id="UP000887013"/>
    </source>
</evidence>
<name>A0A8X6PXF1_NEPPI</name>
<organism evidence="2 3">
    <name type="scientific">Nephila pilipes</name>
    <name type="common">Giant wood spider</name>
    <name type="synonym">Nephila maculata</name>
    <dbReference type="NCBI Taxonomy" id="299642"/>
    <lineage>
        <taxon>Eukaryota</taxon>
        <taxon>Metazoa</taxon>
        <taxon>Ecdysozoa</taxon>
        <taxon>Arthropoda</taxon>
        <taxon>Chelicerata</taxon>
        <taxon>Arachnida</taxon>
        <taxon>Araneae</taxon>
        <taxon>Araneomorphae</taxon>
        <taxon>Entelegynae</taxon>
        <taxon>Araneoidea</taxon>
        <taxon>Nephilidae</taxon>
        <taxon>Nephila</taxon>
    </lineage>
</organism>